<accession>A0ACC6SEQ2</accession>
<sequence>MQKKLKKNRIRCKHCGDIIESKSTNDFQKCKCGAVGIDGGLDYAKRVYGSNPTELHYEELSEYNG</sequence>
<dbReference type="EMBL" id="JBBMEW010000018">
    <property type="protein sequence ID" value="MEQ2528445.1"/>
    <property type="molecule type" value="Genomic_DNA"/>
</dbReference>
<reference evidence="1" key="1">
    <citation type="submission" date="2024-03" db="EMBL/GenBank/DDBJ databases">
        <title>Human intestinal bacterial collection.</title>
        <authorList>
            <person name="Pauvert C."/>
            <person name="Hitch T.C.A."/>
            <person name="Clavel T."/>
        </authorList>
    </citation>
    <scope>NUCLEOTIDE SEQUENCE</scope>
    <source>
        <strain evidence="1">CLA-AA-H227</strain>
    </source>
</reference>
<keyword evidence="2" id="KW-1185">Reference proteome</keyword>
<proteinExistence type="predicted"/>
<evidence type="ECO:0000313" key="2">
    <source>
        <dbReference type="Proteomes" id="UP001439875"/>
    </source>
</evidence>
<name>A0ACC6SEQ2_9BACI</name>
<protein>
    <submittedName>
        <fullName evidence="1">Uncharacterized protein</fullName>
    </submittedName>
</protein>
<comment type="caution">
    <text evidence="1">The sequence shown here is derived from an EMBL/GenBank/DDBJ whole genome shotgun (WGS) entry which is preliminary data.</text>
</comment>
<dbReference type="Proteomes" id="UP001439875">
    <property type="component" value="Unassembled WGS sequence"/>
</dbReference>
<organism evidence="1 2">
    <name type="scientific">Robertmurraya yapensis</name>
    <name type="common">ex Hitch et al 2024</name>
    <dbReference type="NCBI Taxonomy" id="3133160"/>
    <lineage>
        <taxon>Bacteria</taxon>
        <taxon>Bacillati</taxon>
        <taxon>Bacillota</taxon>
        <taxon>Bacilli</taxon>
        <taxon>Bacillales</taxon>
        <taxon>Bacillaceae</taxon>
        <taxon>Robertmurraya</taxon>
    </lineage>
</organism>
<evidence type="ECO:0000313" key="1">
    <source>
        <dbReference type="EMBL" id="MEQ2528445.1"/>
    </source>
</evidence>
<gene>
    <name evidence="1" type="ORF">WMO40_17305</name>
</gene>